<gene>
    <name evidence="1" type="ORF">Cgig2_024691</name>
</gene>
<accession>A0A9Q1JWA1</accession>
<proteinExistence type="predicted"/>
<name>A0A9Q1JWA1_9CARY</name>
<reference evidence="1" key="1">
    <citation type="submission" date="2022-04" db="EMBL/GenBank/DDBJ databases">
        <title>Carnegiea gigantea Genome sequencing and assembly v2.</title>
        <authorList>
            <person name="Copetti D."/>
            <person name="Sanderson M.J."/>
            <person name="Burquez A."/>
            <person name="Wojciechowski M.F."/>
        </authorList>
    </citation>
    <scope>NUCLEOTIDE SEQUENCE</scope>
    <source>
        <strain evidence="1">SGP5-SGP5p</strain>
        <tissue evidence="1">Aerial part</tissue>
    </source>
</reference>
<keyword evidence="2" id="KW-1185">Reference proteome</keyword>
<comment type="caution">
    <text evidence="1">The sequence shown here is derived from an EMBL/GenBank/DDBJ whole genome shotgun (WGS) entry which is preliminary data.</text>
</comment>
<dbReference type="EMBL" id="JAKOGI010000638">
    <property type="protein sequence ID" value="KAJ8432081.1"/>
    <property type="molecule type" value="Genomic_DNA"/>
</dbReference>
<sequence length="296" mass="33734">MEVQKCHEDVPDSGIGSKTMGLLIWDWNTMKQARLDRALCNMAWRLKFPKRAVRHLLQAQSDHVPPLIALTGFSHIAQTCKPFCFQATWTTHSKLNTVLRETWKLHAYLMANLSNLATELTHWNKRSSTTYSNENGSIQCSLVDGGSRYLLKLEARLCKELNTTLTQIESLWHKKVTKAMYHEVIARVDRKLTGWKAKCLSLAGRTTVMQPAVIAIPSYTMQTAKLPRSVCDEENEEIPIGGHNHGTKTPSRGLRDCNEREGKWLGLRSMWQLNLTYFIKLGCRLANEPKSLWAKS</sequence>
<evidence type="ECO:0000313" key="2">
    <source>
        <dbReference type="Proteomes" id="UP001153076"/>
    </source>
</evidence>
<dbReference type="OrthoDB" id="1929473at2759"/>
<dbReference type="AlphaFoldDB" id="A0A9Q1JWA1"/>
<dbReference type="PANTHER" id="PTHR33710:SF64">
    <property type="entry name" value="ENDONUCLEASE_EXONUCLEASE_PHOSPHATASE DOMAIN-CONTAINING PROTEIN"/>
    <property type="match status" value="1"/>
</dbReference>
<dbReference type="Proteomes" id="UP001153076">
    <property type="component" value="Unassembled WGS sequence"/>
</dbReference>
<organism evidence="1 2">
    <name type="scientific">Carnegiea gigantea</name>
    <dbReference type="NCBI Taxonomy" id="171969"/>
    <lineage>
        <taxon>Eukaryota</taxon>
        <taxon>Viridiplantae</taxon>
        <taxon>Streptophyta</taxon>
        <taxon>Embryophyta</taxon>
        <taxon>Tracheophyta</taxon>
        <taxon>Spermatophyta</taxon>
        <taxon>Magnoliopsida</taxon>
        <taxon>eudicotyledons</taxon>
        <taxon>Gunneridae</taxon>
        <taxon>Pentapetalae</taxon>
        <taxon>Caryophyllales</taxon>
        <taxon>Cactineae</taxon>
        <taxon>Cactaceae</taxon>
        <taxon>Cactoideae</taxon>
        <taxon>Echinocereeae</taxon>
        <taxon>Carnegiea</taxon>
    </lineage>
</organism>
<dbReference type="PANTHER" id="PTHR33710">
    <property type="entry name" value="BNAC02G09200D PROTEIN"/>
    <property type="match status" value="1"/>
</dbReference>
<evidence type="ECO:0000313" key="1">
    <source>
        <dbReference type="EMBL" id="KAJ8432081.1"/>
    </source>
</evidence>
<protein>
    <submittedName>
        <fullName evidence="1">Uncharacterized protein</fullName>
    </submittedName>
</protein>